<evidence type="ECO:0000313" key="10">
    <source>
        <dbReference type="Proteomes" id="UP001164286"/>
    </source>
</evidence>
<dbReference type="SMART" id="SM00829">
    <property type="entry name" value="PKS_ER"/>
    <property type="match status" value="1"/>
</dbReference>
<keyword evidence="10" id="KW-1185">Reference proteome</keyword>
<feature type="compositionally biased region" description="Low complexity" evidence="7">
    <location>
        <begin position="261"/>
        <end position="277"/>
    </location>
</feature>
<comment type="caution">
    <text evidence="9">The sequence shown here is derived from an EMBL/GenBank/DDBJ whole genome shotgun (WGS) entry which is preliminary data.</text>
</comment>
<dbReference type="PROSITE" id="PS00059">
    <property type="entry name" value="ADH_ZINC"/>
    <property type="match status" value="1"/>
</dbReference>
<dbReference type="AlphaFoldDB" id="A0AA38LWG8"/>
<keyword evidence="5" id="KW-0560">Oxidoreductase</keyword>
<keyword evidence="3 6" id="KW-0479">Metal-binding</keyword>
<dbReference type="EMBL" id="JAKWFO010000003">
    <property type="protein sequence ID" value="KAI9637783.1"/>
    <property type="molecule type" value="Genomic_DNA"/>
</dbReference>
<name>A0AA38LWG8_9TREE</name>
<comment type="cofactor">
    <cofactor evidence="1 6">
        <name>Zn(2+)</name>
        <dbReference type="ChEBI" id="CHEBI:29105"/>
    </cofactor>
</comment>
<dbReference type="Gene3D" id="3.90.180.10">
    <property type="entry name" value="Medium-chain alcohol dehydrogenases, catalytic domain"/>
    <property type="match status" value="2"/>
</dbReference>
<protein>
    <submittedName>
        <fullName evidence="9">Xylitol dehydrogenase</fullName>
    </submittedName>
</protein>
<evidence type="ECO:0000256" key="6">
    <source>
        <dbReference type="RuleBase" id="RU361277"/>
    </source>
</evidence>
<dbReference type="CDD" id="cd05285">
    <property type="entry name" value="sorbitol_DH"/>
    <property type="match status" value="1"/>
</dbReference>
<evidence type="ECO:0000313" key="9">
    <source>
        <dbReference type="EMBL" id="KAI9637783.1"/>
    </source>
</evidence>
<dbReference type="InterPro" id="IPR013154">
    <property type="entry name" value="ADH-like_N"/>
</dbReference>
<gene>
    <name evidence="9" type="ORF">MKK02DRAFT_42154</name>
</gene>
<evidence type="ECO:0000256" key="2">
    <source>
        <dbReference type="ARBA" id="ARBA00008072"/>
    </source>
</evidence>
<evidence type="ECO:0000256" key="4">
    <source>
        <dbReference type="ARBA" id="ARBA00022833"/>
    </source>
</evidence>
<dbReference type="SUPFAM" id="SSF50129">
    <property type="entry name" value="GroES-like"/>
    <property type="match status" value="1"/>
</dbReference>
<evidence type="ECO:0000256" key="7">
    <source>
        <dbReference type="SAM" id="MobiDB-lite"/>
    </source>
</evidence>
<dbReference type="PANTHER" id="PTHR43161:SF9">
    <property type="entry name" value="SORBITOL DEHYDROGENASE"/>
    <property type="match status" value="1"/>
</dbReference>
<dbReference type="PANTHER" id="PTHR43161">
    <property type="entry name" value="SORBITOL DEHYDROGENASE"/>
    <property type="match status" value="1"/>
</dbReference>
<evidence type="ECO:0000259" key="8">
    <source>
        <dbReference type="SMART" id="SM00829"/>
    </source>
</evidence>
<dbReference type="GeneID" id="77731064"/>
<dbReference type="Pfam" id="PF00107">
    <property type="entry name" value="ADH_zinc_N"/>
    <property type="match status" value="1"/>
</dbReference>
<dbReference type="Pfam" id="PF08240">
    <property type="entry name" value="ADH_N"/>
    <property type="match status" value="1"/>
</dbReference>
<dbReference type="InterPro" id="IPR045306">
    <property type="entry name" value="SDH-like"/>
</dbReference>
<sequence>MSRFHFPVKEQPQHVLDLNLPPNMSCTLLRKRNIAIKEMPLPILQPDGVLVKVIATGICGSDMHNFLAGGVGGRPPAKNLVMGHESSGEVIAIGELVTTHKVGDRVAIEPGLPCRRCVNCKNGRVNICLEMKYCGAPGSVGSLARFHALPADMAPKIPDNVSWEEAGSIQPLAVGVQIGKRADIRPHQTIAIFGCGPIGLITAAVSHAYSASKIIAFDHNPERVAFAKKYISPLTGKPIIDHVFLTEPLPTTPPTGAAQLNGHAHGNGNGHAHANGDADGDGDSLSERIGENGSGAGIGDGEFPPDDDRHIPIGDHKWEWAKLRAGSYLKQAGMSGEDGVDRVIEATGAEDCMMMGIAMAKQGATYLAVGLSHQQSHWFPTLAVTNKEIDVRGITRYTSSCFPSALEMLSRGTVDLKSLITIAFPLSQSQQAFEAVASGKQMKVIIKNQEV</sequence>
<dbReference type="InterPro" id="IPR013149">
    <property type="entry name" value="ADH-like_C"/>
</dbReference>
<accession>A0AA38LWG8</accession>
<dbReference type="GO" id="GO:0008270">
    <property type="term" value="F:zinc ion binding"/>
    <property type="evidence" value="ECO:0007669"/>
    <property type="project" value="InterPro"/>
</dbReference>
<dbReference type="InterPro" id="IPR036291">
    <property type="entry name" value="NAD(P)-bd_dom_sf"/>
</dbReference>
<keyword evidence="4 6" id="KW-0862">Zinc</keyword>
<dbReference type="Proteomes" id="UP001164286">
    <property type="component" value="Unassembled WGS sequence"/>
</dbReference>
<dbReference type="InterPro" id="IPR011032">
    <property type="entry name" value="GroES-like_sf"/>
</dbReference>
<reference evidence="9" key="1">
    <citation type="journal article" date="2022" name="G3 (Bethesda)">
        <title>High quality genome of the basidiomycete yeast Dioszegia hungarica PDD-24b-2 isolated from cloud water.</title>
        <authorList>
            <person name="Jarrige D."/>
            <person name="Haridas S."/>
            <person name="Bleykasten-Grosshans C."/>
            <person name="Joly M."/>
            <person name="Nadalig T."/>
            <person name="Sancelme M."/>
            <person name="Vuilleumier S."/>
            <person name="Grigoriev I.V."/>
            <person name="Amato P."/>
            <person name="Bringel F."/>
        </authorList>
    </citation>
    <scope>NUCLEOTIDE SEQUENCE</scope>
    <source>
        <strain evidence="9">PDD-24b-2</strain>
    </source>
</reference>
<dbReference type="Gene3D" id="3.40.50.720">
    <property type="entry name" value="NAD(P)-binding Rossmann-like Domain"/>
    <property type="match status" value="2"/>
</dbReference>
<feature type="region of interest" description="Disordered" evidence="7">
    <location>
        <begin position="250"/>
        <end position="308"/>
    </location>
</feature>
<dbReference type="InterPro" id="IPR002328">
    <property type="entry name" value="ADH_Zn_CS"/>
</dbReference>
<comment type="similarity">
    <text evidence="2 6">Belongs to the zinc-containing alcohol dehydrogenase family.</text>
</comment>
<feature type="domain" description="Enoyl reductase (ER)" evidence="8">
    <location>
        <begin position="31"/>
        <end position="446"/>
    </location>
</feature>
<evidence type="ECO:0000256" key="5">
    <source>
        <dbReference type="ARBA" id="ARBA00023002"/>
    </source>
</evidence>
<dbReference type="GO" id="GO:0006062">
    <property type="term" value="P:sorbitol catabolic process"/>
    <property type="evidence" value="ECO:0007669"/>
    <property type="project" value="TreeGrafter"/>
</dbReference>
<dbReference type="GO" id="GO:0003939">
    <property type="term" value="F:L-iditol 2-dehydrogenase (NAD+) activity"/>
    <property type="evidence" value="ECO:0007669"/>
    <property type="project" value="TreeGrafter"/>
</dbReference>
<dbReference type="SUPFAM" id="SSF51735">
    <property type="entry name" value="NAD(P)-binding Rossmann-fold domains"/>
    <property type="match status" value="1"/>
</dbReference>
<dbReference type="InterPro" id="IPR020843">
    <property type="entry name" value="ER"/>
</dbReference>
<evidence type="ECO:0000256" key="1">
    <source>
        <dbReference type="ARBA" id="ARBA00001947"/>
    </source>
</evidence>
<organism evidence="9 10">
    <name type="scientific">Dioszegia hungarica</name>
    <dbReference type="NCBI Taxonomy" id="4972"/>
    <lineage>
        <taxon>Eukaryota</taxon>
        <taxon>Fungi</taxon>
        <taxon>Dikarya</taxon>
        <taxon>Basidiomycota</taxon>
        <taxon>Agaricomycotina</taxon>
        <taxon>Tremellomycetes</taxon>
        <taxon>Tremellales</taxon>
        <taxon>Bulleribasidiaceae</taxon>
        <taxon>Dioszegia</taxon>
    </lineage>
</organism>
<evidence type="ECO:0000256" key="3">
    <source>
        <dbReference type="ARBA" id="ARBA00022723"/>
    </source>
</evidence>
<proteinExistence type="inferred from homology"/>
<dbReference type="RefSeq" id="XP_052947560.1">
    <property type="nucleotide sequence ID" value="XM_053091859.1"/>
</dbReference>